<dbReference type="GO" id="GO:0009847">
    <property type="term" value="P:spore germination"/>
    <property type="evidence" value="ECO:0007669"/>
    <property type="project" value="UniProtKB-UniRule"/>
</dbReference>
<evidence type="ECO:0000256" key="6">
    <source>
        <dbReference type="SAM" id="Phobius"/>
    </source>
</evidence>
<evidence type="ECO:0000313" key="7">
    <source>
        <dbReference type="EMBL" id="GGE59295.1"/>
    </source>
</evidence>
<evidence type="ECO:0000256" key="2">
    <source>
        <dbReference type="ARBA" id="ARBA00005278"/>
    </source>
</evidence>
<dbReference type="GO" id="GO:0005886">
    <property type="term" value="C:plasma membrane"/>
    <property type="evidence" value="ECO:0007669"/>
    <property type="project" value="UniProtKB-SubCell"/>
</dbReference>
<accession>A0A917EM27</accession>
<feature type="transmembrane region" description="Helical" evidence="6">
    <location>
        <begin position="309"/>
        <end position="331"/>
    </location>
</feature>
<evidence type="ECO:0000256" key="4">
    <source>
        <dbReference type="PIRNR" id="PIRNR005690"/>
    </source>
</evidence>
<dbReference type="InterPro" id="IPR050768">
    <property type="entry name" value="UPF0353/GerABKA_families"/>
</dbReference>
<comment type="caution">
    <text evidence="7">The sequence shown here is derived from an EMBL/GenBank/DDBJ whole genome shotgun (WGS) entry which is preliminary data.</text>
</comment>
<dbReference type="EMBL" id="BMFK01000001">
    <property type="protein sequence ID" value="GGE59295.1"/>
    <property type="molecule type" value="Genomic_DNA"/>
</dbReference>
<evidence type="ECO:0000313" key="8">
    <source>
        <dbReference type="Proteomes" id="UP000605259"/>
    </source>
</evidence>
<comment type="similarity">
    <text evidence="2 4">Belongs to the GerABKA family.</text>
</comment>
<keyword evidence="8" id="KW-1185">Reference proteome</keyword>
<feature type="transmembrane region" description="Helical" evidence="6">
    <location>
        <begin position="405"/>
        <end position="424"/>
    </location>
</feature>
<name>A0A917EM27_9BACI</name>
<dbReference type="PANTHER" id="PTHR22550:SF5">
    <property type="entry name" value="LEUCINE ZIPPER PROTEIN 4"/>
    <property type="match status" value="1"/>
</dbReference>
<reference evidence="7" key="1">
    <citation type="journal article" date="2014" name="Int. J. Syst. Evol. Microbiol.">
        <title>Complete genome sequence of Corynebacterium casei LMG S-19264T (=DSM 44701T), isolated from a smear-ripened cheese.</title>
        <authorList>
            <consortium name="US DOE Joint Genome Institute (JGI-PGF)"/>
            <person name="Walter F."/>
            <person name="Albersmeier A."/>
            <person name="Kalinowski J."/>
            <person name="Ruckert C."/>
        </authorList>
    </citation>
    <scope>NUCLEOTIDE SEQUENCE</scope>
    <source>
        <strain evidence="7">CGMCC 1.12698</strain>
    </source>
</reference>
<feature type="region of interest" description="Disordered" evidence="5">
    <location>
        <begin position="500"/>
        <end position="522"/>
    </location>
</feature>
<dbReference type="InterPro" id="IPR004995">
    <property type="entry name" value="Spore_Ger"/>
</dbReference>
<dbReference type="Proteomes" id="UP000605259">
    <property type="component" value="Unassembled WGS sequence"/>
</dbReference>
<keyword evidence="6" id="KW-1133">Transmembrane helix</keyword>
<evidence type="ECO:0000256" key="3">
    <source>
        <dbReference type="ARBA" id="ARBA00023136"/>
    </source>
</evidence>
<comment type="subcellular location">
    <subcellularLocation>
        <location evidence="4">Cell membrane</location>
    </subcellularLocation>
    <subcellularLocation>
        <location evidence="1">Membrane</location>
        <topology evidence="1">Multi-pass membrane protein</topology>
    </subcellularLocation>
</comment>
<evidence type="ECO:0000256" key="1">
    <source>
        <dbReference type="ARBA" id="ARBA00004141"/>
    </source>
</evidence>
<dbReference type="Pfam" id="PF03323">
    <property type="entry name" value="GerA"/>
    <property type="match status" value="1"/>
</dbReference>
<dbReference type="AlphaFoldDB" id="A0A917EM27"/>
<dbReference type="PIRSF" id="PIRSF005690">
    <property type="entry name" value="GerBA"/>
    <property type="match status" value="1"/>
</dbReference>
<protein>
    <submittedName>
        <fullName evidence="7">Spore germination protein</fullName>
    </submittedName>
</protein>
<sequence>MRLGDRVFFKSNDSKKGQGTSTTNNNEVQEVTNYVQFHEKVKQLEALKQHNPDLLIRMLQVGEQQVAIVYVKGSVNEQELNHLLIKEILHIQEEQLSNQFLIHSIPIAEYKVESDVSVLYESLLGGWIAVCVQTETNSVLFNLAIVQQRALSESQNESSVLGPNVQFTESLSTNTQVVRQILNNAALKIDTMQVGTRVPREIRIFYMDELADEQVVEYAKRRLKAISMDEVGDGTILAQLMEDKKYSIFPELLNTELPYRVTQSIMNGKIAILIDGSPMATIGPTSFFSFFSANDDAYYRWQMATFYKLLRLFGVFISITLTASYVAALTYHYEIIPSALLMTIGKSRANVPFPPVLEALMLEAIIDLVREAGARLPTKVGQTMGIVGAIVIGQATVSAGLTSNILIIIVAVTALASFTAPKYVFGTAMRIIRYPLIVLAGMYGLIGVVYGLTLLMIHLLRLTSLGRPFLEPIFPLRWEDFTKGIIFMPKKMIKYRPVYSRSGDKKKNDPSTYIEKNKDIDE</sequence>
<feature type="compositionally biased region" description="Basic and acidic residues" evidence="5">
    <location>
        <begin position="502"/>
        <end position="522"/>
    </location>
</feature>
<proteinExistence type="inferred from homology"/>
<evidence type="ECO:0000256" key="5">
    <source>
        <dbReference type="SAM" id="MobiDB-lite"/>
    </source>
</evidence>
<keyword evidence="3 4" id="KW-0472">Membrane</keyword>
<gene>
    <name evidence="7" type="primary">gerIA</name>
    <name evidence="7" type="ORF">GCM10007140_07020</name>
</gene>
<keyword evidence="6" id="KW-0812">Transmembrane</keyword>
<reference evidence="7" key="2">
    <citation type="submission" date="2020-09" db="EMBL/GenBank/DDBJ databases">
        <authorList>
            <person name="Sun Q."/>
            <person name="Zhou Y."/>
        </authorList>
    </citation>
    <scope>NUCLEOTIDE SEQUENCE</scope>
    <source>
        <strain evidence="7">CGMCC 1.12698</strain>
    </source>
</reference>
<dbReference type="PANTHER" id="PTHR22550">
    <property type="entry name" value="SPORE GERMINATION PROTEIN"/>
    <property type="match status" value="1"/>
</dbReference>
<feature type="transmembrane region" description="Helical" evidence="6">
    <location>
        <begin position="436"/>
        <end position="460"/>
    </location>
</feature>
<organism evidence="7 8">
    <name type="scientific">Priestia taiwanensis</name>
    <dbReference type="NCBI Taxonomy" id="1347902"/>
    <lineage>
        <taxon>Bacteria</taxon>
        <taxon>Bacillati</taxon>
        <taxon>Bacillota</taxon>
        <taxon>Bacilli</taxon>
        <taxon>Bacillales</taxon>
        <taxon>Bacillaceae</taxon>
        <taxon>Priestia</taxon>
    </lineage>
</organism>